<comment type="function">
    <text evidence="10">Endonuclease that specifically degrades the RNA of RNA-DNA hybrids.</text>
</comment>
<feature type="compositionally biased region" description="Basic and acidic residues" evidence="11">
    <location>
        <begin position="172"/>
        <end position="183"/>
    </location>
</feature>
<evidence type="ECO:0000256" key="1">
    <source>
        <dbReference type="ARBA" id="ARBA00000077"/>
    </source>
</evidence>
<dbReference type="CDD" id="cd09280">
    <property type="entry name" value="RNase_HI_eukaryote_like"/>
    <property type="match status" value="1"/>
</dbReference>
<keyword evidence="9 10" id="KW-0460">Magnesium</keyword>
<dbReference type="InterPro" id="IPR017067">
    <property type="entry name" value="RNase_H1_euk"/>
</dbReference>
<dbReference type="EC" id="3.1.26.4" evidence="4 10"/>
<dbReference type="SUPFAM" id="SSF55658">
    <property type="entry name" value="L9 N-domain-like"/>
    <property type="match status" value="2"/>
</dbReference>
<dbReference type="InterPro" id="IPR009027">
    <property type="entry name" value="Ribosomal_bL9/RNase_H1_N"/>
</dbReference>
<feature type="domain" description="RNase H type-1" evidence="12">
    <location>
        <begin position="190"/>
        <end position="340"/>
    </location>
</feature>
<dbReference type="InterPro" id="IPR011320">
    <property type="entry name" value="RNase_H1_N"/>
</dbReference>
<keyword evidence="8 10" id="KW-0378">Hydrolase</keyword>
<evidence type="ECO:0000256" key="10">
    <source>
        <dbReference type="PIRNR" id="PIRNR036852"/>
    </source>
</evidence>
<dbReference type="AlphaFoldDB" id="A0A2N3N3G4"/>
<dbReference type="GO" id="GO:0004523">
    <property type="term" value="F:RNA-DNA hybrid ribonuclease activity"/>
    <property type="evidence" value="ECO:0007669"/>
    <property type="project" value="UniProtKB-UniRule"/>
</dbReference>
<dbReference type="SUPFAM" id="SSF53098">
    <property type="entry name" value="Ribonuclease H-like"/>
    <property type="match status" value="1"/>
</dbReference>
<dbReference type="FunFam" id="3.30.420.10:FF:000090">
    <property type="entry name" value="Ribonuclease H"/>
    <property type="match status" value="1"/>
</dbReference>
<dbReference type="PIRSF" id="PIRSF036852">
    <property type="entry name" value="Ribonuclease_H1_euk"/>
    <property type="match status" value="1"/>
</dbReference>
<dbReference type="InterPro" id="IPR036397">
    <property type="entry name" value="RNaseH_sf"/>
</dbReference>
<keyword evidence="14" id="KW-1185">Reference proteome</keyword>
<feature type="region of interest" description="Disordered" evidence="11">
    <location>
        <begin position="148"/>
        <end position="186"/>
    </location>
</feature>
<dbReference type="FunCoup" id="A0A2N3N3G4">
    <property type="interactions" value="231"/>
</dbReference>
<evidence type="ECO:0000256" key="11">
    <source>
        <dbReference type="SAM" id="MobiDB-lite"/>
    </source>
</evidence>
<evidence type="ECO:0000256" key="2">
    <source>
        <dbReference type="ARBA" id="ARBA00001946"/>
    </source>
</evidence>
<evidence type="ECO:0000313" key="13">
    <source>
        <dbReference type="EMBL" id="PKS06980.1"/>
    </source>
</evidence>
<keyword evidence="7 10" id="KW-0255">Endonuclease</keyword>
<evidence type="ECO:0000256" key="7">
    <source>
        <dbReference type="ARBA" id="ARBA00022759"/>
    </source>
</evidence>
<dbReference type="Gene3D" id="3.40.970.10">
    <property type="entry name" value="Ribonuclease H1, N-terminal domain"/>
    <property type="match status" value="2"/>
</dbReference>
<dbReference type="InterPro" id="IPR002156">
    <property type="entry name" value="RNaseH_domain"/>
</dbReference>
<dbReference type="InterPro" id="IPR050092">
    <property type="entry name" value="RNase_H"/>
</dbReference>
<dbReference type="STRING" id="41688.A0A2N3N3G4"/>
<dbReference type="OrthoDB" id="407198at2759"/>
<dbReference type="PROSITE" id="PS50879">
    <property type="entry name" value="RNASE_H_1"/>
    <property type="match status" value="1"/>
</dbReference>
<keyword evidence="5 10" id="KW-0540">Nuclease</keyword>
<dbReference type="InParanoid" id="A0A2N3N3G4"/>
<organism evidence="13 14">
    <name type="scientific">Lomentospora prolificans</name>
    <dbReference type="NCBI Taxonomy" id="41688"/>
    <lineage>
        <taxon>Eukaryota</taxon>
        <taxon>Fungi</taxon>
        <taxon>Dikarya</taxon>
        <taxon>Ascomycota</taxon>
        <taxon>Pezizomycotina</taxon>
        <taxon>Sordariomycetes</taxon>
        <taxon>Hypocreomycetidae</taxon>
        <taxon>Microascales</taxon>
        <taxon>Microascaceae</taxon>
        <taxon>Lomentospora</taxon>
    </lineage>
</organism>
<evidence type="ECO:0000256" key="6">
    <source>
        <dbReference type="ARBA" id="ARBA00022723"/>
    </source>
</evidence>
<dbReference type="GO" id="GO:0003676">
    <property type="term" value="F:nucleic acid binding"/>
    <property type="evidence" value="ECO:0007669"/>
    <property type="project" value="UniProtKB-UniRule"/>
</dbReference>
<sequence>MSSNTKKRPLVSSSSQAPGAKKRKTDPTMQKYYAVRIGMRPGVYMTWDECQAQTAGFKGASYKSFLSLEEAQAFVAGKKLKSSSSTAEPPKFYAVAKGAFTGIFTDWDQASKAIKGQKGPKYKKFPTREEAVQFIKEWGDADAVAALGEKVSDPETDEDDDSDDDSDELDADGERLEVEEKPSSAKKKKGKAVLDIYTDGSSLKNGRAGAAAGVGVFFGMGDPRNISERLHGEVQTNQRAELTAILRALQVVDANESVQIITDSQYSINCATVWASSWEKNDWKTSQGENVKNQDLVKGIRQRVREREKAGGKTTFKWVKGHSSDAGNQAADQLAVAGARKTLW</sequence>
<proteinExistence type="inferred from homology"/>
<comment type="similarity">
    <text evidence="3 10">Belongs to the RNase H family.</text>
</comment>
<keyword evidence="6 10" id="KW-0479">Metal-binding</keyword>
<evidence type="ECO:0000256" key="3">
    <source>
        <dbReference type="ARBA" id="ARBA00005300"/>
    </source>
</evidence>
<evidence type="ECO:0000313" key="14">
    <source>
        <dbReference type="Proteomes" id="UP000233524"/>
    </source>
</evidence>
<dbReference type="GO" id="GO:0000287">
    <property type="term" value="F:magnesium ion binding"/>
    <property type="evidence" value="ECO:0007669"/>
    <property type="project" value="UniProtKB-UniRule"/>
</dbReference>
<reference evidence="13 14" key="1">
    <citation type="journal article" date="2017" name="G3 (Bethesda)">
        <title>First Draft Genome Sequence of the Pathogenic Fungus Lomentospora prolificans (Formerly Scedosporium prolificans).</title>
        <authorList>
            <person name="Luo R."/>
            <person name="Zimin A."/>
            <person name="Workman R."/>
            <person name="Fan Y."/>
            <person name="Pertea G."/>
            <person name="Grossman N."/>
            <person name="Wear M.P."/>
            <person name="Jia B."/>
            <person name="Miller H."/>
            <person name="Casadevall A."/>
            <person name="Timp W."/>
            <person name="Zhang S.X."/>
            <person name="Salzberg S.L."/>
        </authorList>
    </citation>
    <scope>NUCLEOTIDE SEQUENCE [LARGE SCALE GENOMIC DNA]</scope>
    <source>
        <strain evidence="13 14">JHH-5317</strain>
    </source>
</reference>
<name>A0A2N3N3G4_9PEZI</name>
<evidence type="ECO:0000259" key="12">
    <source>
        <dbReference type="PROSITE" id="PS50879"/>
    </source>
</evidence>
<dbReference type="VEuPathDB" id="FungiDB:jhhlp_005577"/>
<evidence type="ECO:0000256" key="9">
    <source>
        <dbReference type="ARBA" id="ARBA00022842"/>
    </source>
</evidence>
<dbReference type="FunFam" id="3.40.970.10:FF:000001">
    <property type="entry name" value="Ribonuclease H1"/>
    <property type="match status" value="1"/>
</dbReference>
<dbReference type="EMBL" id="NLAX01000701">
    <property type="protein sequence ID" value="PKS06980.1"/>
    <property type="molecule type" value="Genomic_DNA"/>
</dbReference>
<dbReference type="PANTHER" id="PTHR10642">
    <property type="entry name" value="RIBONUCLEASE H1"/>
    <property type="match status" value="1"/>
</dbReference>
<dbReference type="Pfam" id="PF01693">
    <property type="entry name" value="Cauli_VI"/>
    <property type="match status" value="2"/>
</dbReference>
<accession>A0A2N3N3G4</accession>
<evidence type="ECO:0000256" key="5">
    <source>
        <dbReference type="ARBA" id="ARBA00022722"/>
    </source>
</evidence>
<dbReference type="PANTHER" id="PTHR10642:SF26">
    <property type="entry name" value="RIBONUCLEASE H1"/>
    <property type="match status" value="1"/>
</dbReference>
<dbReference type="InterPro" id="IPR037056">
    <property type="entry name" value="RNase_H1_N_sf"/>
</dbReference>
<evidence type="ECO:0000256" key="8">
    <source>
        <dbReference type="ARBA" id="ARBA00022801"/>
    </source>
</evidence>
<comment type="catalytic activity">
    <reaction evidence="1 10">
        <text>Endonucleolytic cleavage to 5'-phosphomonoester.</text>
        <dbReference type="EC" id="3.1.26.4"/>
    </reaction>
</comment>
<feature type="region of interest" description="Disordered" evidence="11">
    <location>
        <begin position="1"/>
        <end position="27"/>
    </location>
</feature>
<dbReference type="Proteomes" id="UP000233524">
    <property type="component" value="Unassembled WGS sequence"/>
</dbReference>
<dbReference type="InterPro" id="IPR012337">
    <property type="entry name" value="RNaseH-like_sf"/>
</dbReference>
<gene>
    <name evidence="13" type="ORF">jhhlp_005577</name>
</gene>
<comment type="caution">
    <text evidence="13">The sequence shown here is derived from an EMBL/GenBank/DDBJ whole genome shotgun (WGS) entry which is preliminary data.</text>
</comment>
<dbReference type="GO" id="GO:0043137">
    <property type="term" value="P:DNA replication, removal of RNA primer"/>
    <property type="evidence" value="ECO:0007669"/>
    <property type="project" value="TreeGrafter"/>
</dbReference>
<feature type="compositionally biased region" description="Acidic residues" evidence="11">
    <location>
        <begin position="154"/>
        <end position="171"/>
    </location>
</feature>
<dbReference type="Gene3D" id="3.30.420.10">
    <property type="entry name" value="Ribonuclease H-like superfamily/Ribonuclease H"/>
    <property type="match status" value="1"/>
</dbReference>
<protein>
    <recommendedName>
        <fullName evidence="4 10">Ribonuclease H</fullName>
        <shortName evidence="10">RNase H</shortName>
        <ecNumber evidence="4 10">3.1.26.4</ecNumber>
    </recommendedName>
</protein>
<comment type="cofactor">
    <cofactor evidence="2 10">
        <name>Mg(2+)</name>
        <dbReference type="ChEBI" id="CHEBI:18420"/>
    </cofactor>
</comment>
<evidence type="ECO:0000256" key="4">
    <source>
        <dbReference type="ARBA" id="ARBA00012180"/>
    </source>
</evidence>
<dbReference type="Pfam" id="PF00075">
    <property type="entry name" value="RNase_H"/>
    <property type="match status" value="1"/>
</dbReference>